<sequence length="105" mass="11404">MTPDVSAVICARPDSTIVRLADSSKVSATLKGSTSLPLSTDKEVPAVMSFRSRSEPCTFLILQSTIKTQNPEDPSPALPRTPITYCKINSYGDQERNTQNTISQT</sequence>
<dbReference type="EMBL" id="VDEP01000270">
    <property type="protein sequence ID" value="KAA1116836.1"/>
    <property type="molecule type" value="Genomic_DNA"/>
</dbReference>
<evidence type="ECO:0000313" key="1">
    <source>
        <dbReference type="EMBL" id="KAA1116836.1"/>
    </source>
</evidence>
<organism evidence="1 2">
    <name type="scientific">Puccinia graminis f. sp. tritici</name>
    <dbReference type="NCBI Taxonomy" id="56615"/>
    <lineage>
        <taxon>Eukaryota</taxon>
        <taxon>Fungi</taxon>
        <taxon>Dikarya</taxon>
        <taxon>Basidiomycota</taxon>
        <taxon>Pucciniomycotina</taxon>
        <taxon>Pucciniomycetes</taxon>
        <taxon>Pucciniales</taxon>
        <taxon>Pucciniaceae</taxon>
        <taxon>Puccinia</taxon>
    </lineage>
</organism>
<comment type="caution">
    <text evidence="1">The sequence shown here is derived from an EMBL/GenBank/DDBJ whole genome shotgun (WGS) entry which is preliminary data.</text>
</comment>
<reference evidence="1 2" key="1">
    <citation type="submission" date="2019-05" db="EMBL/GenBank/DDBJ databases">
        <title>Emergence of the Ug99 lineage of the wheat stem rust pathogen through somatic hybridization.</title>
        <authorList>
            <person name="Li F."/>
            <person name="Upadhyaya N.M."/>
            <person name="Sperschneider J."/>
            <person name="Matny O."/>
            <person name="Nguyen-Phuc H."/>
            <person name="Mago R."/>
            <person name="Raley C."/>
            <person name="Miller M.E."/>
            <person name="Silverstein K.A.T."/>
            <person name="Henningsen E."/>
            <person name="Hirsch C.D."/>
            <person name="Visser B."/>
            <person name="Pretorius Z.A."/>
            <person name="Steffenson B.J."/>
            <person name="Schwessinger B."/>
            <person name="Dodds P.N."/>
            <person name="Figueroa M."/>
        </authorList>
    </citation>
    <scope>NUCLEOTIDE SEQUENCE [LARGE SCALE GENOMIC DNA]</scope>
    <source>
        <strain evidence="1 2">Ug99</strain>
    </source>
</reference>
<accession>A0A5B0QUB1</accession>
<evidence type="ECO:0000313" key="2">
    <source>
        <dbReference type="Proteomes" id="UP000325313"/>
    </source>
</evidence>
<gene>
    <name evidence="1" type="ORF">PGTUg99_025437</name>
</gene>
<proteinExistence type="predicted"/>
<dbReference type="Proteomes" id="UP000325313">
    <property type="component" value="Unassembled WGS sequence"/>
</dbReference>
<protein>
    <submittedName>
        <fullName evidence="1">Uncharacterized protein</fullName>
    </submittedName>
</protein>
<dbReference type="AlphaFoldDB" id="A0A5B0QUB1"/>
<name>A0A5B0QUB1_PUCGR</name>